<dbReference type="Proteomes" id="UP000003919">
    <property type="component" value="Unassembled WGS sequence"/>
</dbReference>
<dbReference type="InterPro" id="IPR051532">
    <property type="entry name" value="Ester_Hydrolysis_Enzymes"/>
</dbReference>
<dbReference type="OrthoDB" id="9796689at2"/>
<evidence type="ECO:0000313" key="2">
    <source>
        <dbReference type="EMBL" id="EAZ80928.1"/>
    </source>
</evidence>
<accession>A3HWF5</accession>
<feature type="domain" description="SGNH hydrolase-type esterase" evidence="1">
    <location>
        <begin position="53"/>
        <end position="227"/>
    </location>
</feature>
<name>A3HWF5_9BACT</name>
<dbReference type="InterPro" id="IPR036514">
    <property type="entry name" value="SGNH_hydro_sf"/>
</dbReference>
<sequence length="237" mass="27182">MKEFILLFLTLVTFSLHTIQENRIADKSSYLADVKEELKKEWPKNRTINLVFHGHSVPSGYFKTPIVNTLEAYPYQLLSKLKEQYPYAVINIINTAIGGENSVRGAERFDSEVLNHNPDVLLIDYSLNDRGPGLEKAQLAWEEMIEKALKNDIKILLLTPSPDQRVNILDEESELEQHRSQVINLAKKHGLGLVDSYQLFKEEVKEGNPISDYMSQVNHPNSKGHQLIASEIFEYFK</sequence>
<dbReference type="eggNOG" id="COG2755">
    <property type="taxonomic scope" value="Bacteria"/>
</dbReference>
<dbReference type="EMBL" id="AAXU02000001">
    <property type="protein sequence ID" value="EAZ80928.1"/>
    <property type="molecule type" value="Genomic_DNA"/>
</dbReference>
<organism evidence="2 3">
    <name type="scientific">Algoriphagus machipongonensis</name>
    <dbReference type="NCBI Taxonomy" id="388413"/>
    <lineage>
        <taxon>Bacteria</taxon>
        <taxon>Pseudomonadati</taxon>
        <taxon>Bacteroidota</taxon>
        <taxon>Cytophagia</taxon>
        <taxon>Cytophagales</taxon>
        <taxon>Cyclobacteriaceae</taxon>
        <taxon>Algoriphagus</taxon>
    </lineage>
</organism>
<reference evidence="2 3" key="1">
    <citation type="journal article" date="2011" name="J. Bacteriol.">
        <title>Complete genome sequence of Algoriphagus sp. PR1, bacterial prey of a colony-forming choanoflagellate.</title>
        <authorList>
            <person name="Alegado R.A."/>
            <person name="Ferriera S."/>
            <person name="Nusbaum C."/>
            <person name="Young S.K."/>
            <person name="Zeng Q."/>
            <person name="Imamovic A."/>
            <person name="Fairclough S.R."/>
            <person name="King N."/>
        </authorList>
    </citation>
    <scope>NUCLEOTIDE SEQUENCE [LARGE SCALE GENOMIC DNA]</scope>
    <source>
        <strain evidence="2 3">PR1</strain>
    </source>
</reference>
<protein>
    <recommendedName>
        <fullName evidence="1">SGNH hydrolase-type esterase domain-containing protein</fullName>
    </recommendedName>
</protein>
<comment type="caution">
    <text evidence="2">The sequence shown here is derived from an EMBL/GenBank/DDBJ whole genome shotgun (WGS) entry which is preliminary data.</text>
</comment>
<evidence type="ECO:0000259" key="1">
    <source>
        <dbReference type="Pfam" id="PF13472"/>
    </source>
</evidence>
<gene>
    <name evidence="2" type="ORF">ALPR1_17868</name>
</gene>
<dbReference type="InterPro" id="IPR013830">
    <property type="entry name" value="SGNH_hydro"/>
</dbReference>
<dbReference type="Pfam" id="PF13472">
    <property type="entry name" value="Lipase_GDSL_2"/>
    <property type="match status" value="1"/>
</dbReference>
<dbReference type="PANTHER" id="PTHR30383:SF5">
    <property type="entry name" value="SGNH HYDROLASE-TYPE ESTERASE DOMAIN-CONTAINING PROTEIN"/>
    <property type="match status" value="1"/>
</dbReference>
<proteinExistence type="predicted"/>
<dbReference type="Gene3D" id="3.40.50.1110">
    <property type="entry name" value="SGNH hydrolase"/>
    <property type="match status" value="1"/>
</dbReference>
<evidence type="ECO:0000313" key="3">
    <source>
        <dbReference type="Proteomes" id="UP000003919"/>
    </source>
</evidence>
<dbReference type="SUPFAM" id="SSF52266">
    <property type="entry name" value="SGNH hydrolase"/>
    <property type="match status" value="1"/>
</dbReference>
<dbReference type="PANTHER" id="PTHR30383">
    <property type="entry name" value="THIOESTERASE 1/PROTEASE 1/LYSOPHOSPHOLIPASE L1"/>
    <property type="match status" value="1"/>
</dbReference>
<dbReference type="AlphaFoldDB" id="A3HWF5"/>
<keyword evidence="3" id="KW-1185">Reference proteome</keyword>
<dbReference type="RefSeq" id="WP_008202537.1">
    <property type="nucleotide sequence ID" value="NZ_CM001023.1"/>
</dbReference>
<dbReference type="GO" id="GO:0004622">
    <property type="term" value="F:phosphatidylcholine lysophospholipase activity"/>
    <property type="evidence" value="ECO:0007669"/>
    <property type="project" value="TreeGrafter"/>
</dbReference>
<dbReference type="STRING" id="388413.ALPR1_17868"/>
<dbReference type="HOGENOM" id="CLU_1160219_0_0_10"/>